<keyword evidence="2" id="KW-1185">Reference proteome</keyword>
<dbReference type="EMBL" id="WHWB01034134">
    <property type="protein sequence ID" value="KAJ7413554.1"/>
    <property type="molecule type" value="Genomic_DNA"/>
</dbReference>
<accession>A0ABQ9D6B4</accession>
<proteinExistence type="predicted"/>
<evidence type="ECO:0000313" key="2">
    <source>
        <dbReference type="Proteomes" id="UP001145742"/>
    </source>
</evidence>
<organism evidence="1 2">
    <name type="scientific">Willisornis vidua</name>
    <name type="common">Xingu scale-backed antbird</name>
    <dbReference type="NCBI Taxonomy" id="1566151"/>
    <lineage>
        <taxon>Eukaryota</taxon>
        <taxon>Metazoa</taxon>
        <taxon>Chordata</taxon>
        <taxon>Craniata</taxon>
        <taxon>Vertebrata</taxon>
        <taxon>Euteleostomi</taxon>
        <taxon>Archelosauria</taxon>
        <taxon>Archosauria</taxon>
        <taxon>Dinosauria</taxon>
        <taxon>Saurischia</taxon>
        <taxon>Theropoda</taxon>
        <taxon>Coelurosauria</taxon>
        <taxon>Aves</taxon>
        <taxon>Neognathae</taxon>
        <taxon>Neoaves</taxon>
        <taxon>Telluraves</taxon>
        <taxon>Australaves</taxon>
        <taxon>Passeriformes</taxon>
        <taxon>Thamnophilidae</taxon>
        <taxon>Willisornis</taxon>
    </lineage>
</organism>
<dbReference type="Proteomes" id="UP001145742">
    <property type="component" value="Unassembled WGS sequence"/>
</dbReference>
<comment type="caution">
    <text evidence="1">The sequence shown here is derived from an EMBL/GenBank/DDBJ whole genome shotgun (WGS) entry which is preliminary data.</text>
</comment>
<gene>
    <name evidence="1" type="ORF">WISP_89756</name>
</gene>
<reference evidence="1" key="1">
    <citation type="submission" date="2019-10" db="EMBL/GenBank/DDBJ databases">
        <authorList>
            <person name="Soares A.E.R."/>
            <person name="Aleixo A."/>
            <person name="Schneider P."/>
            <person name="Miyaki C.Y."/>
            <person name="Schneider M.P."/>
            <person name="Mello C."/>
            <person name="Vasconcelos A.T.R."/>
        </authorList>
    </citation>
    <scope>NUCLEOTIDE SEQUENCE</scope>
    <source>
        <tissue evidence="1">Muscle</tissue>
    </source>
</reference>
<name>A0ABQ9D6B4_9PASS</name>
<evidence type="ECO:0000313" key="1">
    <source>
        <dbReference type="EMBL" id="KAJ7413554.1"/>
    </source>
</evidence>
<protein>
    <submittedName>
        <fullName evidence="1">Uncharacterized protein</fullName>
    </submittedName>
</protein>
<sequence>MSTLSNGHFNPLLIFNGLEEDSASRVLKQWQHAQAALAAASFGQLQDGTSTRSVEAAVTSIEAMLLRMQLHWTGHGSRMEDHCLPKTVLCGELATSCRKRGAPKRRYKDSLKQYLSLGHIDYINGPLRPPIGIHGDTPFTMLLLLLRMHAESVSGRKELCLTNIT</sequence>